<dbReference type="FunCoup" id="G0QUD0">
    <property type="interactions" value="19"/>
</dbReference>
<dbReference type="OrthoDB" id="406368at2759"/>
<dbReference type="GeneID" id="14907306"/>
<proteinExistence type="predicted"/>
<dbReference type="eggNOG" id="ENOG502SNSY">
    <property type="taxonomic scope" value="Eukaryota"/>
</dbReference>
<accession>G0QUD0</accession>
<protein>
    <submittedName>
        <fullName evidence="2">Uncharacterized protein</fullName>
    </submittedName>
</protein>
<dbReference type="RefSeq" id="XP_004034653.1">
    <property type="nucleotide sequence ID" value="XM_004034605.1"/>
</dbReference>
<dbReference type="InParanoid" id="G0QUD0"/>
<name>G0QUD0_ICHMU</name>
<organism evidence="2 3">
    <name type="scientific">Ichthyophthirius multifiliis</name>
    <name type="common">White spot disease agent</name>
    <name type="synonym">Ich</name>
    <dbReference type="NCBI Taxonomy" id="5932"/>
    <lineage>
        <taxon>Eukaryota</taxon>
        <taxon>Sar</taxon>
        <taxon>Alveolata</taxon>
        <taxon>Ciliophora</taxon>
        <taxon>Intramacronucleata</taxon>
        <taxon>Oligohymenophorea</taxon>
        <taxon>Hymenostomatida</taxon>
        <taxon>Ophryoglenina</taxon>
        <taxon>Ichthyophthirius</taxon>
    </lineage>
</organism>
<evidence type="ECO:0000313" key="2">
    <source>
        <dbReference type="EMBL" id="EGR31167.1"/>
    </source>
</evidence>
<dbReference type="EMBL" id="GL983908">
    <property type="protein sequence ID" value="EGR31167.1"/>
    <property type="molecule type" value="Genomic_DNA"/>
</dbReference>
<feature type="region of interest" description="Disordered" evidence="1">
    <location>
        <begin position="47"/>
        <end position="70"/>
    </location>
</feature>
<keyword evidence="3" id="KW-1185">Reference proteome</keyword>
<sequence length="166" mass="19272">MQKKIKPSPRGNYLNDCEYIGDLLPGPGNYNPRPILPKIKINNTKPEQWRQKHKELEQKKQKKYNTPDMGTYKYNYPSTYDTFGKIYQKLQDSGGKLTKSAVNYLGKTERFKDISKSKSKQITNAPGPGHYPLIAQWPGKESKKEQFNYLEKISKGIEKSIYYENS</sequence>
<reference evidence="2 3" key="1">
    <citation type="submission" date="2011-07" db="EMBL/GenBank/DDBJ databases">
        <authorList>
            <person name="Coyne R."/>
            <person name="Brami D."/>
            <person name="Johnson J."/>
            <person name="Hostetler J."/>
            <person name="Hannick L."/>
            <person name="Clark T."/>
            <person name="Cassidy-Hanley D."/>
            <person name="Inman J."/>
        </authorList>
    </citation>
    <scope>NUCLEOTIDE SEQUENCE [LARGE SCALE GENOMIC DNA]</scope>
    <source>
        <strain evidence="2 3">G5</strain>
    </source>
</reference>
<evidence type="ECO:0000256" key="1">
    <source>
        <dbReference type="SAM" id="MobiDB-lite"/>
    </source>
</evidence>
<evidence type="ECO:0000313" key="3">
    <source>
        <dbReference type="Proteomes" id="UP000008983"/>
    </source>
</evidence>
<gene>
    <name evidence="2" type="ORF">IMG5_116380</name>
</gene>
<feature type="compositionally biased region" description="Basic and acidic residues" evidence="1">
    <location>
        <begin position="47"/>
        <end position="59"/>
    </location>
</feature>
<dbReference type="AlphaFoldDB" id="G0QUD0"/>
<dbReference type="Proteomes" id="UP000008983">
    <property type="component" value="Unassembled WGS sequence"/>
</dbReference>